<keyword evidence="4" id="KW-0508">mRNA splicing</keyword>
<dbReference type="ExpressionAtlas" id="G7KLE0">
    <property type="expression patterns" value="differential"/>
</dbReference>
<evidence type="ECO:0000256" key="6">
    <source>
        <dbReference type="ARBA" id="ARBA00038266"/>
    </source>
</evidence>
<evidence type="ECO:0000259" key="8">
    <source>
        <dbReference type="Pfam" id="PF03178"/>
    </source>
</evidence>
<reference evidence="10 12" key="1">
    <citation type="journal article" date="2011" name="Nature">
        <title>The Medicago genome provides insight into the evolution of rhizobial symbioses.</title>
        <authorList>
            <person name="Young N.D."/>
            <person name="Debelle F."/>
            <person name="Oldroyd G.E."/>
            <person name="Geurts R."/>
            <person name="Cannon S.B."/>
            <person name="Udvardi M.K."/>
            <person name="Benedito V.A."/>
            <person name="Mayer K.F."/>
            <person name="Gouzy J."/>
            <person name="Schoof H."/>
            <person name="Van de Peer Y."/>
            <person name="Proost S."/>
            <person name="Cook D.R."/>
            <person name="Meyers B.C."/>
            <person name="Spannagl M."/>
            <person name="Cheung F."/>
            <person name="De Mita S."/>
            <person name="Krishnakumar V."/>
            <person name="Gundlach H."/>
            <person name="Zhou S."/>
            <person name="Mudge J."/>
            <person name="Bharti A.K."/>
            <person name="Murray J.D."/>
            <person name="Naoumkina M.A."/>
            <person name="Rosen B."/>
            <person name="Silverstein K.A."/>
            <person name="Tang H."/>
            <person name="Rombauts S."/>
            <person name="Zhao P.X."/>
            <person name="Zhou P."/>
            <person name="Barbe V."/>
            <person name="Bardou P."/>
            <person name="Bechner M."/>
            <person name="Bellec A."/>
            <person name="Berger A."/>
            <person name="Berges H."/>
            <person name="Bidwell S."/>
            <person name="Bisseling T."/>
            <person name="Choisne N."/>
            <person name="Couloux A."/>
            <person name="Denny R."/>
            <person name="Deshpande S."/>
            <person name="Dai X."/>
            <person name="Doyle J.J."/>
            <person name="Dudez A.M."/>
            <person name="Farmer A.D."/>
            <person name="Fouteau S."/>
            <person name="Franken C."/>
            <person name="Gibelin C."/>
            <person name="Gish J."/>
            <person name="Goldstein S."/>
            <person name="Gonzalez A.J."/>
            <person name="Green P.J."/>
            <person name="Hallab A."/>
            <person name="Hartog M."/>
            <person name="Hua A."/>
            <person name="Humphray S.J."/>
            <person name="Jeong D.H."/>
            <person name="Jing Y."/>
            <person name="Jocker A."/>
            <person name="Kenton S.M."/>
            <person name="Kim D.J."/>
            <person name="Klee K."/>
            <person name="Lai H."/>
            <person name="Lang C."/>
            <person name="Lin S."/>
            <person name="Macmil S.L."/>
            <person name="Magdelenat G."/>
            <person name="Matthews L."/>
            <person name="McCorrison J."/>
            <person name="Monaghan E.L."/>
            <person name="Mun J.H."/>
            <person name="Najar F.Z."/>
            <person name="Nicholson C."/>
            <person name="Noirot C."/>
            <person name="O'Bleness M."/>
            <person name="Paule C.R."/>
            <person name="Poulain J."/>
            <person name="Prion F."/>
            <person name="Qin B."/>
            <person name="Qu C."/>
            <person name="Retzel E.F."/>
            <person name="Riddle C."/>
            <person name="Sallet E."/>
            <person name="Samain S."/>
            <person name="Samson N."/>
            <person name="Sanders I."/>
            <person name="Saurat O."/>
            <person name="Scarpelli C."/>
            <person name="Schiex T."/>
            <person name="Segurens B."/>
            <person name="Severin A.J."/>
            <person name="Sherrier D.J."/>
            <person name="Shi R."/>
            <person name="Sims S."/>
            <person name="Singer S.R."/>
            <person name="Sinharoy S."/>
            <person name="Sterck L."/>
            <person name="Viollet A."/>
            <person name="Wang B.B."/>
            <person name="Wang K."/>
            <person name="Wang M."/>
            <person name="Wang X."/>
            <person name="Warfsmann J."/>
            <person name="Weissenbach J."/>
            <person name="White D.D."/>
            <person name="White J.D."/>
            <person name="Wiley G.B."/>
            <person name="Wincker P."/>
            <person name="Xing Y."/>
            <person name="Yang L."/>
            <person name="Yao Z."/>
            <person name="Ying F."/>
            <person name="Zhai J."/>
            <person name="Zhou L."/>
            <person name="Zuber A."/>
            <person name="Denarie J."/>
            <person name="Dixon R.A."/>
            <person name="May G.D."/>
            <person name="Schwartz D.C."/>
            <person name="Rogers J."/>
            <person name="Quetier F."/>
            <person name="Town C.D."/>
            <person name="Roe B.A."/>
        </authorList>
    </citation>
    <scope>NUCLEOTIDE SEQUENCE [LARGE SCALE GENOMIC DNA]</scope>
    <source>
        <strain evidence="10">A17</strain>
        <strain evidence="11 12">cv. Jemalong A17</strain>
    </source>
</reference>
<feature type="domain" description="RSE1/DDB1/CPSF1 second beta-propeller" evidence="9">
    <location>
        <begin position="31"/>
        <end position="294"/>
    </location>
</feature>
<gene>
    <name evidence="10" type="ordered locus">MTR_6g013290</name>
</gene>
<reference evidence="10 12" key="2">
    <citation type="journal article" date="2014" name="BMC Genomics">
        <title>An improved genome release (version Mt4.0) for the model legume Medicago truncatula.</title>
        <authorList>
            <person name="Tang H."/>
            <person name="Krishnakumar V."/>
            <person name="Bidwell S."/>
            <person name="Rosen B."/>
            <person name="Chan A."/>
            <person name="Zhou S."/>
            <person name="Gentzbittel L."/>
            <person name="Childs K.L."/>
            <person name="Yandell M."/>
            <person name="Gundlach H."/>
            <person name="Mayer K.F."/>
            <person name="Schwartz D.C."/>
            <person name="Town C.D."/>
        </authorList>
    </citation>
    <scope>GENOME REANNOTATION</scope>
    <source>
        <strain evidence="11 12">cv. Jemalong A17</strain>
    </source>
</reference>
<dbReference type="OMA" id="ESEMHFA"/>
<evidence type="ECO:0000256" key="3">
    <source>
        <dbReference type="ARBA" id="ARBA00022728"/>
    </source>
</evidence>
<evidence type="ECO:0000313" key="12">
    <source>
        <dbReference type="Proteomes" id="UP000002051"/>
    </source>
</evidence>
<evidence type="ECO:0000256" key="4">
    <source>
        <dbReference type="ARBA" id="ARBA00023187"/>
    </source>
</evidence>
<keyword evidence="12" id="KW-1185">Reference proteome</keyword>
<dbReference type="Gene3D" id="2.130.10.10">
    <property type="entry name" value="YVTN repeat-like/Quinoprotein amine dehydrogenase"/>
    <property type="match status" value="1"/>
</dbReference>
<dbReference type="HOGENOM" id="CLU_003246_2_1_1"/>
<dbReference type="GO" id="GO:0005686">
    <property type="term" value="C:U2 snRNP"/>
    <property type="evidence" value="ECO:0000318"/>
    <property type="project" value="GO_Central"/>
</dbReference>
<keyword evidence="2" id="KW-0507">mRNA processing</keyword>
<dbReference type="EnsemblPlants" id="AES74803">
    <property type="protein sequence ID" value="AES74803"/>
    <property type="gene ID" value="MTR_6g013290"/>
</dbReference>
<evidence type="ECO:0000313" key="11">
    <source>
        <dbReference type="EnsemblPlants" id="AES74803"/>
    </source>
</evidence>
<dbReference type="STRING" id="3880.G7KLE0"/>
<dbReference type="PaxDb" id="3880-AES74803"/>
<keyword evidence="5" id="KW-0539">Nucleus</keyword>
<dbReference type="InterPro" id="IPR050358">
    <property type="entry name" value="RSE1/DDB1/CFT1"/>
</dbReference>
<evidence type="ECO:0000313" key="10">
    <source>
        <dbReference type="EMBL" id="AES74803.1"/>
    </source>
</evidence>
<feature type="domain" description="RSE1/DDB1/CPSF1 C-terminal" evidence="8">
    <location>
        <begin position="369"/>
        <end position="670"/>
    </location>
</feature>
<dbReference type="Pfam" id="PF03178">
    <property type="entry name" value="CPSF_A"/>
    <property type="match status" value="1"/>
</dbReference>
<dbReference type="InterPro" id="IPR015943">
    <property type="entry name" value="WD40/YVTN_repeat-like_dom_sf"/>
</dbReference>
<dbReference type="FunFam" id="2.130.10.10:FF:000031">
    <property type="entry name" value="Splicing factor 3b subunit 3"/>
    <property type="match status" value="1"/>
</dbReference>
<evidence type="ECO:0000256" key="7">
    <source>
        <dbReference type="SAM" id="MobiDB-lite"/>
    </source>
</evidence>
<dbReference type="FunFam" id="1.10.150.910:FF:000002">
    <property type="entry name" value="Splicing factor 3B subunit 3"/>
    <property type="match status" value="1"/>
</dbReference>
<organism evidence="10 12">
    <name type="scientific">Medicago truncatula</name>
    <name type="common">Barrel medic</name>
    <name type="synonym">Medicago tribuloides</name>
    <dbReference type="NCBI Taxonomy" id="3880"/>
    <lineage>
        <taxon>Eukaryota</taxon>
        <taxon>Viridiplantae</taxon>
        <taxon>Streptophyta</taxon>
        <taxon>Embryophyta</taxon>
        <taxon>Tracheophyta</taxon>
        <taxon>Spermatophyta</taxon>
        <taxon>Magnoliopsida</taxon>
        <taxon>eudicotyledons</taxon>
        <taxon>Gunneridae</taxon>
        <taxon>Pentapetalae</taxon>
        <taxon>rosids</taxon>
        <taxon>fabids</taxon>
        <taxon>Fabales</taxon>
        <taxon>Fabaceae</taxon>
        <taxon>Papilionoideae</taxon>
        <taxon>50 kb inversion clade</taxon>
        <taxon>NPAAA clade</taxon>
        <taxon>Hologalegina</taxon>
        <taxon>IRL clade</taxon>
        <taxon>Trifolieae</taxon>
        <taxon>Medicago</taxon>
    </lineage>
</organism>
<feature type="compositionally biased region" description="Basic and acidic residues" evidence="7">
    <location>
        <begin position="351"/>
        <end position="361"/>
    </location>
</feature>
<accession>G7KLE0</accession>
<proteinExistence type="inferred from homology"/>
<comment type="subcellular location">
    <subcellularLocation>
        <location evidence="1">Nucleus</location>
    </subcellularLocation>
</comment>
<dbReference type="eggNOG" id="KOG1898">
    <property type="taxonomic scope" value="Eukaryota"/>
</dbReference>
<comment type="similarity">
    <text evidence="6">Belongs to the RSE1 family.</text>
</comment>
<dbReference type="PANTHER" id="PTHR10644">
    <property type="entry name" value="DNA REPAIR/RNA PROCESSING CPSF FAMILY"/>
    <property type="match status" value="1"/>
</dbReference>
<dbReference type="SUPFAM" id="SSF50978">
    <property type="entry name" value="WD40 repeat-like"/>
    <property type="match status" value="1"/>
</dbReference>
<dbReference type="InterPro" id="IPR036322">
    <property type="entry name" value="WD40_repeat_dom_sf"/>
</dbReference>
<dbReference type="AlphaFoldDB" id="G7KLE0"/>
<dbReference type="GO" id="GO:0005681">
    <property type="term" value="C:spliceosomal complex"/>
    <property type="evidence" value="ECO:0007669"/>
    <property type="project" value="UniProtKB-KW"/>
</dbReference>
<evidence type="ECO:0000259" key="9">
    <source>
        <dbReference type="Pfam" id="PF23726"/>
    </source>
</evidence>
<dbReference type="GO" id="GO:0000398">
    <property type="term" value="P:mRNA splicing, via spliceosome"/>
    <property type="evidence" value="ECO:0000318"/>
    <property type="project" value="GO_Central"/>
</dbReference>
<name>G7KLE0_MEDTR</name>
<reference evidence="11" key="3">
    <citation type="submission" date="2015-04" db="UniProtKB">
        <authorList>
            <consortium name="EnsemblPlants"/>
        </authorList>
    </citation>
    <scope>IDENTIFICATION</scope>
    <source>
        <strain evidence="11">cv. Jemalong A17</strain>
    </source>
</reference>
<protein>
    <submittedName>
        <fullName evidence="10">Splicing factor 3B subunit 3</fullName>
    </submittedName>
</protein>
<dbReference type="GO" id="GO:0030620">
    <property type="term" value="F:U2 snRNA binding"/>
    <property type="evidence" value="ECO:0000318"/>
    <property type="project" value="GO_Central"/>
</dbReference>
<feature type="region of interest" description="Disordered" evidence="7">
    <location>
        <begin position="335"/>
        <end position="361"/>
    </location>
</feature>
<dbReference type="EMBL" id="CM001222">
    <property type="protein sequence ID" value="AES74803.1"/>
    <property type="molecule type" value="Genomic_DNA"/>
</dbReference>
<evidence type="ECO:0000256" key="2">
    <source>
        <dbReference type="ARBA" id="ARBA00022664"/>
    </source>
</evidence>
<dbReference type="Proteomes" id="UP000002051">
    <property type="component" value="Chromosome 6"/>
</dbReference>
<dbReference type="GO" id="GO:0005634">
    <property type="term" value="C:nucleus"/>
    <property type="evidence" value="ECO:0000318"/>
    <property type="project" value="GO_Central"/>
</dbReference>
<evidence type="ECO:0000256" key="5">
    <source>
        <dbReference type="ARBA" id="ARBA00023242"/>
    </source>
</evidence>
<dbReference type="Pfam" id="PF23726">
    <property type="entry name" value="Beta-prop_RSE1_2nd"/>
    <property type="match status" value="1"/>
</dbReference>
<dbReference type="Gene3D" id="1.10.150.910">
    <property type="match status" value="1"/>
</dbReference>
<dbReference type="InterPro" id="IPR004871">
    <property type="entry name" value="RSE1/DDB1/CPSF1_C"/>
</dbReference>
<dbReference type="InterPro" id="IPR058543">
    <property type="entry name" value="Beta-prop_RSE1/DDB1/CPSF1_2nd"/>
</dbReference>
<evidence type="ECO:0000256" key="1">
    <source>
        <dbReference type="ARBA" id="ARBA00004123"/>
    </source>
</evidence>
<sequence>MASRIARCGELHHVTREARGNGSRGEDHSSVRETVKEVTDNGFLDTTPSLSVSLIGDDSLMQVHPNGIRHIREDGHINEWRTPGKRTIAKVGSNRLQVVIALNGGELIYFEVDVTGQLMEVEKHEMSGDVACLDIAPVPEGRQRSRFLAVGSYDKTIRILSLDPDDCMQTLGIQSLSSASESLLFLEVQASVGGEDGNGVLSRTVVDMVTGLLSDSRSPFLGLRPPKLFPIVVRGKRAMLCLSSRPWLGYIHQGHFLLTPLSYETLEFAASFSSDQCVEGVVALAGEALRIFTIERLGETFNETVIPLRYTPMKFVLQPKRKLLVVIESDQGAFTAEEREANGGEDEDKDDPLSDEHYGYPKAESDKWASCIRILDPKTGNTTCLLELQDNEAAFSGCTVNFHDKEYGTLLDVGTAKGLQFTPRRSLTAGFIHIYRFLEDGRSLELLHKTQVEGVPLALSQFQGRLLAGIGPVLRFYDLGKRRLLRKYENKLFPNTIVSIQTYRDRIYVGDTQESFHYCKYRWDENQLYIFADDCVPRWLTASYHIDFDTMAGIEEDPTGGRIKWEQGKLNGAPNKVEEIVQFHVGDVISCLQKASLIPGGGECILNGTVMGSIGALHAFTSRDDVDFFSHLEMHMRQDNPPLCGRDHMAYRSAYFPVKDVIDGDLCEQFPTLPMDLQRKIADELDRTRGEILKKLEEYKII</sequence>
<keyword evidence="3" id="KW-0747">Spliceosome</keyword>